<feature type="compositionally biased region" description="Low complexity" evidence="2">
    <location>
        <begin position="61"/>
        <end position="73"/>
    </location>
</feature>
<dbReference type="InterPro" id="IPR000408">
    <property type="entry name" value="Reg_chr_condens"/>
</dbReference>
<dbReference type="PANTHER" id="PTHR22870:SF408">
    <property type="entry name" value="OS09G0560450 PROTEIN"/>
    <property type="match status" value="1"/>
</dbReference>
<evidence type="ECO:0000313" key="4">
    <source>
        <dbReference type="EMBL" id="AWV90540.1"/>
    </source>
</evidence>
<evidence type="ECO:0000259" key="3">
    <source>
        <dbReference type="SMART" id="SM00635"/>
    </source>
</evidence>
<keyword evidence="5" id="KW-1185">Reference proteome</keyword>
<dbReference type="PANTHER" id="PTHR22870">
    <property type="entry name" value="REGULATOR OF CHROMOSOME CONDENSATION"/>
    <property type="match status" value="1"/>
</dbReference>
<evidence type="ECO:0000313" key="5">
    <source>
        <dbReference type="Proteomes" id="UP000249799"/>
    </source>
</evidence>
<dbReference type="PROSITE" id="PS50012">
    <property type="entry name" value="RCC1_3"/>
    <property type="match status" value="6"/>
</dbReference>
<dbReference type="InterPro" id="IPR058923">
    <property type="entry name" value="RCC1-like_dom"/>
</dbReference>
<dbReference type="SUPFAM" id="SSF49373">
    <property type="entry name" value="Invasin/intimin cell-adhesion fragments"/>
    <property type="match status" value="2"/>
</dbReference>
<dbReference type="AlphaFoldDB" id="A0A2Z4FNT5"/>
<protein>
    <recommendedName>
        <fullName evidence="3">BIG2 domain-containing protein</fullName>
    </recommendedName>
</protein>
<dbReference type="EMBL" id="CP030032">
    <property type="protein sequence ID" value="AWV90540.1"/>
    <property type="molecule type" value="Genomic_DNA"/>
</dbReference>
<sequence length="622" mass="64890">MSTSIFNRCEPEGDGVRSRWSSSKIRWDRVISLVLFSLVGASSCSLYQEIEAPVSSRDSVDAVGDTGAGPDAGDAVDIEADTEPDASAPALTAQPASVAFVVGETAQLTATITAGLGEEFSAQELRWSSADTEVATIDSATPGSVELFAVGVGTTTVSASIDDGHGGQLSVEVPVSVSALLELSIGPGAVFVGDERQAVVTATDAHGNPVGDVEVSWAVEDAAVLSVDGSGMITALDLGATDLIATVGGQSSRISVEVVEWKQIEAGRYFSCGLLSNGDAYCWGQNGTDGMLGHGTVDSGDGNELAHDTDAYVPTPVLGGIKFESISLGHFHSCGLTAQGQAYCWGAGYYGQLGNADYEIIARPVAVSGAYNFVEIEASREFSCALEESHDLYCWGYNASGELGQGDFSNYAVPKRVLGHKFVGMTLGGYHACAISEAGPTFCWGSGTQGQLGDGGDVDSPLPVQVDTSEQFVMLAGGYDHTCGLNTAGEVFCWGHNDMMQLGDATTLDRSRPVRADPAHTYVSIAAGAANTCGLDADDDVYCWGHNSYGNLGNGGRTPREESRVLVTGGERWRSISLGARHSCALPLNANRAYCWGLNYGGPLGNGENEDQHWTPQPVVNP</sequence>
<dbReference type="Pfam" id="PF02368">
    <property type="entry name" value="Big_2"/>
    <property type="match status" value="1"/>
</dbReference>
<reference evidence="4 5" key="1">
    <citation type="submission" date="2018-06" db="EMBL/GenBank/DDBJ databases">
        <title>Lujinxingia sediminis gen. nov. sp. nov., a new facultative anaerobic member of the class Deltaproteobacteria, and proposal of Lujinxingaceae fam. nov.</title>
        <authorList>
            <person name="Guo L.-Y."/>
            <person name="Li C.-M."/>
            <person name="Wang S."/>
            <person name="Du Z.-J."/>
        </authorList>
    </citation>
    <scope>NUCLEOTIDE SEQUENCE [LARGE SCALE GENOMIC DNA]</scope>
    <source>
        <strain evidence="4 5">FA350</strain>
    </source>
</reference>
<dbReference type="InterPro" id="IPR009091">
    <property type="entry name" value="RCC1/BLIP-II"/>
</dbReference>
<dbReference type="PRINTS" id="PR00633">
    <property type="entry name" value="RCCNDNSATION"/>
</dbReference>
<dbReference type="Pfam" id="PF13540">
    <property type="entry name" value="RCC1_2"/>
    <property type="match status" value="1"/>
</dbReference>
<dbReference type="InterPro" id="IPR008964">
    <property type="entry name" value="Invasin/intimin_cell_adhesion"/>
</dbReference>
<accession>A0A2Z4FNT5</accession>
<dbReference type="InterPro" id="IPR003343">
    <property type="entry name" value="Big_2"/>
</dbReference>
<dbReference type="InterPro" id="IPR051210">
    <property type="entry name" value="Ub_ligase/GEF_domain"/>
</dbReference>
<dbReference type="SUPFAM" id="SSF50985">
    <property type="entry name" value="RCC1/BLIP-II"/>
    <property type="match status" value="1"/>
</dbReference>
<feature type="domain" description="BIG2" evidence="3">
    <location>
        <begin position="179"/>
        <end position="257"/>
    </location>
</feature>
<dbReference type="Gene3D" id="2.60.40.1080">
    <property type="match status" value="1"/>
</dbReference>
<dbReference type="Proteomes" id="UP000249799">
    <property type="component" value="Chromosome"/>
</dbReference>
<evidence type="ECO:0000256" key="1">
    <source>
        <dbReference type="ARBA" id="ARBA00022737"/>
    </source>
</evidence>
<feature type="region of interest" description="Disordered" evidence="2">
    <location>
        <begin position="57"/>
        <end position="77"/>
    </location>
</feature>
<organism evidence="4 5">
    <name type="scientific">Bradymonas sediminis</name>
    <dbReference type="NCBI Taxonomy" id="1548548"/>
    <lineage>
        <taxon>Bacteria</taxon>
        <taxon>Deltaproteobacteria</taxon>
        <taxon>Bradymonadales</taxon>
        <taxon>Bradymonadaceae</taxon>
        <taxon>Bradymonas</taxon>
    </lineage>
</organism>
<feature type="domain" description="BIG2" evidence="3">
    <location>
        <begin position="85"/>
        <end position="171"/>
    </location>
</feature>
<dbReference type="OrthoDB" id="9758365at2"/>
<dbReference type="Gene3D" id="2.130.10.30">
    <property type="entry name" value="Regulator of chromosome condensation 1/beta-lactamase-inhibitor protein II"/>
    <property type="match status" value="3"/>
</dbReference>
<name>A0A2Z4FNT5_9DELT</name>
<dbReference type="SMART" id="SM00635">
    <property type="entry name" value="BID_2"/>
    <property type="match status" value="2"/>
</dbReference>
<gene>
    <name evidence="4" type="ORF">DN745_14875</name>
</gene>
<dbReference type="Pfam" id="PF25390">
    <property type="entry name" value="WD40_RLD"/>
    <property type="match status" value="1"/>
</dbReference>
<proteinExistence type="predicted"/>
<keyword evidence="1" id="KW-0677">Repeat</keyword>
<dbReference type="KEGG" id="bsed:DN745_14875"/>
<evidence type="ECO:0000256" key="2">
    <source>
        <dbReference type="SAM" id="MobiDB-lite"/>
    </source>
</evidence>